<dbReference type="Proteomes" id="UP000291020">
    <property type="component" value="Unassembled WGS sequence"/>
</dbReference>
<evidence type="ECO:0000313" key="3">
    <source>
        <dbReference type="Proteomes" id="UP000291020"/>
    </source>
</evidence>
<keyword evidence="3" id="KW-1185">Reference proteome</keyword>
<reference evidence="2" key="3">
    <citation type="submission" date="2025-09" db="UniProtKB">
        <authorList>
            <consortium name="Ensembl"/>
        </authorList>
    </citation>
    <scope>IDENTIFICATION</scope>
</reference>
<protein>
    <submittedName>
        <fullName evidence="2">Uncharacterized protein</fullName>
    </submittedName>
</protein>
<feature type="region of interest" description="Disordered" evidence="1">
    <location>
        <begin position="1"/>
        <end position="44"/>
    </location>
</feature>
<sequence>MAVTPNSSTHHPLPEPSPSLQLPNSVPEPAPLHPSCTPPRAPARSLHPQSLAFIRFIYPIHNPFIITVQI</sequence>
<name>A0A452GZ06_9SAUR</name>
<proteinExistence type="predicted"/>
<accession>A0A452GZ06</accession>
<evidence type="ECO:0000256" key="1">
    <source>
        <dbReference type="SAM" id="MobiDB-lite"/>
    </source>
</evidence>
<reference evidence="2" key="2">
    <citation type="submission" date="2025-08" db="UniProtKB">
        <authorList>
            <consortium name="Ensembl"/>
        </authorList>
    </citation>
    <scope>IDENTIFICATION</scope>
</reference>
<organism evidence="2 3">
    <name type="scientific">Gopherus agassizii</name>
    <name type="common">Agassiz's desert tortoise</name>
    <dbReference type="NCBI Taxonomy" id="38772"/>
    <lineage>
        <taxon>Eukaryota</taxon>
        <taxon>Metazoa</taxon>
        <taxon>Chordata</taxon>
        <taxon>Craniata</taxon>
        <taxon>Vertebrata</taxon>
        <taxon>Euteleostomi</taxon>
        <taxon>Archelosauria</taxon>
        <taxon>Testudinata</taxon>
        <taxon>Testudines</taxon>
        <taxon>Cryptodira</taxon>
        <taxon>Durocryptodira</taxon>
        <taxon>Testudinoidea</taxon>
        <taxon>Testudinidae</taxon>
        <taxon>Gopherus</taxon>
    </lineage>
</organism>
<feature type="compositionally biased region" description="Pro residues" evidence="1">
    <location>
        <begin position="26"/>
        <end position="41"/>
    </location>
</feature>
<dbReference type="AlphaFoldDB" id="A0A452GZ06"/>
<reference evidence="3" key="1">
    <citation type="journal article" date="2017" name="PLoS ONE">
        <title>The Agassiz's desert tortoise genome provides a resource for the conservation of a threatened species.</title>
        <authorList>
            <person name="Tollis M."/>
            <person name="DeNardo D.F."/>
            <person name="Cornelius J.A."/>
            <person name="Dolby G.A."/>
            <person name="Edwards T."/>
            <person name="Henen B.T."/>
            <person name="Karl A.E."/>
            <person name="Murphy R.W."/>
            <person name="Kusumi K."/>
        </authorList>
    </citation>
    <scope>NUCLEOTIDE SEQUENCE [LARGE SCALE GENOMIC DNA]</scope>
</reference>
<dbReference type="Ensembl" id="ENSGAGT00000008557.1">
    <property type="protein sequence ID" value="ENSGAGP00000007408.1"/>
    <property type="gene ID" value="ENSGAGG00000005946.1"/>
</dbReference>
<evidence type="ECO:0000313" key="2">
    <source>
        <dbReference type="Ensembl" id="ENSGAGP00000007408.1"/>
    </source>
</evidence>